<evidence type="ECO:0000313" key="5">
    <source>
        <dbReference type="EMBL" id="MCF4122955.1"/>
    </source>
</evidence>
<dbReference type="PANTHER" id="PTHR11475:SF4">
    <property type="entry name" value="CHORION PEROXIDASE"/>
    <property type="match status" value="1"/>
</dbReference>
<organism evidence="5 6">
    <name type="scientific">Antribacter soli</name>
    <dbReference type="NCBI Taxonomy" id="2910976"/>
    <lineage>
        <taxon>Bacteria</taxon>
        <taxon>Bacillati</taxon>
        <taxon>Actinomycetota</taxon>
        <taxon>Actinomycetes</taxon>
        <taxon>Micrococcales</taxon>
        <taxon>Promicromonosporaceae</taxon>
        <taxon>Antribacter</taxon>
    </lineage>
</organism>
<dbReference type="Proteomes" id="UP001165405">
    <property type="component" value="Unassembled WGS sequence"/>
</dbReference>
<keyword evidence="6" id="KW-1185">Reference proteome</keyword>
<feature type="region of interest" description="Disordered" evidence="4">
    <location>
        <begin position="1"/>
        <end position="39"/>
    </location>
</feature>
<dbReference type="SUPFAM" id="SSF48113">
    <property type="entry name" value="Heme-dependent peroxidases"/>
    <property type="match status" value="1"/>
</dbReference>
<dbReference type="RefSeq" id="WP_236090760.1">
    <property type="nucleotide sequence ID" value="NZ_JAKGSG010000052.1"/>
</dbReference>
<dbReference type="GO" id="GO:0020037">
    <property type="term" value="F:heme binding"/>
    <property type="evidence" value="ECO:0007669"/>
    <property type="project" value="InterPro"/>
</dbReference>
<comment type="subcellular location">
    <subcellularLocation>
        <location evidence="1">Secreted</location>
    </subcellularLocation>
</comment>
<accession>A0AA41U8Y8</accession>
<keyword evidence="5" id="KW-0575">Peroxidase</keyword>
<feature type="region of interest" description="Disordered" evidence="4">
    <location>
        <begin position="288"/>
        <end position="309"/>
    </location>
</feature>
<proteinExistence type="predicted"/>
<keyword evidence="3" id="KW-0325">Glycoprotein</keyword>
<feature type="region of interest" description="Disordered" evidence="4">
    <location>
        <begin position="66"/>
        <end position="99"/>
    </location>
</feature>
<dbReference type="InterPro" id="IPR037120">
    <property type="entry name" value="Haem_peroxidase_sf_animal"/>
</dbReference>
<name>A0AA41U8Y8_9MICO</name>
<dbReference type="PRINTS" id="PR00457">
    <property type="entry name" value="ANPEROXIDASE"/>
</dbReference>
<feature type="compositionally biased region" description="Basic and acidic residues" evidence="4">
    <location>
        <begin position="1"/>
        <end position="14"/>
    </location>
</feature>
<dbReference type="GO" id="GO:0005576">
    <property type="term" value="C:extracellular region"/>
    <property type="evidence" value="ECO:0007669"/>
    <property type="project" value="UniProtKB-SubCell"/>
</dbReference>
<evidence type="ECO:0000313" key="6">
    <source>
        <dbReference type="Proteomes" id="UP001165405"/>
    </source>
</evidence>
<evidence type="ECO:0000256" key="1">
    <source>
        <dbReference type="ARBA" id="ARBA00004613"/>
    </source>
</evidence>
<dbReference type="InterPro" id="IPR010255">
    <property type="entry name" value="Haem_peroxidase_sf"/>
</dbReference>
<comment type="caution">
    <text evidence="5">The sequence shown here is derived from an EMBL/GenBank/DDBJ whole genome shotgun (WGS) entry which is preliminary data.</text>
</comment>
<evidence type="ECO:0000256" key="3">
    <source>
        <dbReference type="ARBA" id="ARBA00023180"/>
    </source>
</evidence>
<gene>
    <name evidence="5" type="ORF">L1785_18420</name>
</gene>
<evidence type="ECO:0000256" key="2">
    <source>
        <dbReference type="ARBA" id="ARBA00022525"/>
    </source>
</evidence>
<dbReference type="PROSITE" id="PS50292">
    <property type="entry name" value="PEROXIDASE_3"/>
    <property type="match status" value="1"/>
</dbReference>
<dbReference type="CDD" id="cd09819">
    <property type="entry name" value="An_peroxidase_bacterial_1"/>
    <property type="match status" value="1"/>
</dbReference>
<reference evidence="5" key="1">
    <citation type="submission" date="2022-01" db="EMBL/GenBank/DDBJ databases">
        <title>Antribacter sp. nov., isolated from Guizhou of China.</title>
        <authorList>
            <person name="Chengliang C."/>
            <person name="Ya Z."/>
        </authorList>
    </citation>
    <scope>NUCLEOTIDE SEQUENCE</scope>
    <source>
        <strain evidence="5">KLBMP 9083</strain>
    </source>
</reference>
<keyword evidence="2" id="KW-0964">Secreted</keyword>
<evidence type="ECO:0000256" key="4">
    <source>
        <dbReference type="SAM" id="MobiDB-lite"/>
    </source>
</evidence>
<feature type="compositionally biased region" description="Pro residues" evidence="4">
    <location>
        <begin position="26"/>
        <end position="35"/>
    </location>
</feature>
<dbReference type="GO" id="GO:0004601">
    <property type="term" value="F:peroxidase activity"/>
    <property type="evidence" value="ECO:0007669"/>
    <property type="project" value="UniProtKB-KW"/>
</dbReference>
<dbReference type="Pfam" id="PF03098">
    <property type="entry name" value="An_peroxidase"/>
    <property type="match status" value="1"/>
</dbReference>
<protein>
    <submittedName>
        <fullName evidence="5">Heme peroxidase family protein</fullName>
    </submittedName>
</protein>
<keyword evidence="5" id="KW-0560">Oxidoreductase</keyword>
<dbReference type="EMBL" id="JAKGSG010000052">
    <property type="protein sequence ID" value="MCF4122955.1"/>
    <property type="molecule type" value="Genomic_DNA"/>
</dbReference>
<dbReference type="PANTHER" id="PTHR11475">
    <property type="entry name" value="OXIDASE/PEROXIDASE"/>
    <property type="match status" value="1"/>
</dbReference>
<sequence length="655" mass="70597">MEAHRSTAGGRDEAAAAAPVPAAPQAAPPVAPPDAPEIALPPVDAAEAAPPALPDFVDNAPLEQEDLSQTPVGRTVRNIGHGGTFVPNGTVRKPADPATHEATLMPATERAIRRDLRNHRFDATTSFDYVFRSLRARFPRAHLGQDTEAVRQGLLALGTAMIDPPGPPAAQGDSTVPAVYTYWGQFIDHDITLNTNGPDATSGAGGDQALGNIDTAPFRVFAPNVVVRSLHNGRHPMLNLDSLYGSGPRFAGEPDRGTTRSEAAYVPGSPKLRLGRVATTPIPGFQLVAPGDDAQRDLPRSGTGAPLVPDDRNDENLVVAQFHVAMIRFHNAVVDWVARTEPLLAADDRMLFDRAQQLVRFHHQWLVANDYLRTLTKPGVLDEVTLTGNLLFRPFRRISMPLEFAVAAFRFGHSMVRNGYDYNVNFGAGGARPFASLEQLFQFTGGGGMGPSLPSNWPIDWTRFTDKGDPDPGHGARKIDAFLARGLGEMRNLPPGLLRQLAQRNLLRGYMLAIPTGENVARALHLEPLTPAQLRRGASQGVSDALDALGGRTPLWYYVLKEAEVQGNGNFLGEVGSRILCETFVYLLREDRDSYVRHAGGWSPADGVRLEDGSMITTLPDLMRFAGVLPVAHAADGAPVFRTDGGHRAGHDGLS</sequence>
<dbReference type="GO" id="GO:0006979">
    <property type="term" value="P:response to oxidative stress"/>
    <property type="evidence" value="ECO:0007669"/>
    <property type="project" value="InterPro"/>
</dbReference>
<dbReference type="AlphaFoldDB" id="A0AA41U8Y8"/>
<feature type="compositionally biased region" description="Low complexity" evidence="4">
    <location>
        <begin position="15"/>
        <end position="25"/>
    </location>
</feature>
<dbReference type="Gene3D" id="1.10.640.10">
    <property type="entry name" value="Haem peroxidase domain superfamily, animal type"/>
    <property type="match status" value="1"/>
</dbReference>
<dbReference type="InterPro" id="IPR019791">
    <property type="entry name" value="Haem_peroxidase_animal"/>
</dbReference>